<comment type="caution">
    <text evidence="2">The sequence shown here is derived from an EMBL/GenBank/DDBJ whole genome shotgun (WGS) entry which is preliminary data.</text>
</comment>
<dbReference type="AlphaFoldDB" id="A0A699QRR6"/>
<dbReference type="EMBL" id="BKCJ011051419">
    <property type="protein sequence ID" value="GFC75358.1"/>
    <property type="molecule type" value="Genomic_DNA"/>
</dbReference>
<organism evidence="2">
    <name type="scientific">Tanacetum cinerariifolium</name>
    <name type="common">Dalmatian daisy</name>
    <name type="synonym">Chrysanthemum cinerariifolium</name>
    <dbReference type="NCBI Taxonomy" id="118510"/>
    <lineage>
        <taxon>Eukaryota</taxon>
        <taxon>Viridiplantae</taxon>
        <taxon>Streptophyta</taxon>
        <taxon>Embryophyta</taxon>
        <taxon>Tracheophyta</taxon>
        <taxon>Spermatophyta</taxon>
        <taxon>Magnoliopsida</taxon>
        <taxon>eudicotyledons</taxon>
        <taxon>Gunneridae</taxon>
        <taxon>Pentapetalae</taxon>
        <taxon>asterids</taxon>
        <taxon>campanulids</taxon>
        <taxon>Asterales</taxon>
        <taxon>Asteraceae</taxon>
        <taxon>Asteroideae</taxon>
        <taxon>Anthemideae</taxon>
        <taxon>Anthemidinae</taxon>
        <taxon>Tanacetum</taxon>
    </lineage>
</organism>
<accession>A0A699QRR6</accession>
<feature type="region of interest" description="Disordered" evidence="1">
    <location>
        <begin position="81"/>
        <end position="108"/>
    </location>
</feature>
<protein>
    <submittedName>
        <fullName evidence="2">Uncharacterized protein</fullName>
    </submittedName>
</protein>
<gene>
    <name evidence="2" type="ORF">Tci_847328</name>
</gene>
<proteinExistence type="predicted"/>
<sequence length="244" mass="26220">MTGNISYLSNFEPFDGGYVSFGQAGCKITGKGTIKTVDAGINSTTLSGTKDAANQEVKKNESSLRYIVLPNWAHDALLEPTSSKPYEESGTQVPEGSGNPNPTASSFNTPADQLEILTVESLIPTVSLPVPTACLNDSSEPSSEARLVSKRVANQEETPSMENILLLTNRFEDILGVSTSSDEIIGVEADVSNMETSISASPTPTLRIYKDHPKSQIIGPVDTSIQTRHKSKMVEEQSFMAIIH</sequence>
<evidence type="ECO:0000313" key="2">
    <source>
        <dbReference type="EMBL" id="GFC75358.1"/>
    </source>
</evidence>
<reference evidence="2" key="1">
    <citation type="journal article" date="2019" name="Sci. Rep.">
        <title>Draft genome of Tanacetum cinerariifolium, the natural source of mosquito coil.</title>
        <authorList>
            <person name="Yamashiro T."/>
            <person name="Shiraishi A."/>
            <person name="Satake H."/>
            <person name="Nakayama K."/>
        </authorList>
    </citation>
    <scope>NUCLEOTIDE SEQUENCE</scope>
</reference>
<evidence type="ECO:0000256" key="1">
    <source>
        <dbReference type="SAM" id="MobiDB-lite"/>
    </source>
</evidence>
<name>A0A699QRR6_TANCI</name>